<protein>
    <submittedName>
        <fullName evidence="1">Uncharacterized protein</fullName>
    </submittedName>
</protein>
<sequence>MQVWVQGTHQPHSIRTYSILCRYPHIKPRDYTKLTQKSRGNLC</sequence>
<comment type="caution">
    <text evidence="1">The sequence shown here is derived from an EMBL/GenBank/DDBJ whole genome shotgun (WGS) entry which is preliminary data.</text>
</comment>
<organism evidence="1 2">
    <name type="scientific">Candidatus Ethanoperedens thermophilum</name>
    <dbReference type="NCBI Taxonomy" id="2766897"/>
    <lineage>
        <taxon>Archaea</taxon>
        <taxon>Methanobacteriati</taxon>
        <taxon>Methanobacteriota</taxon>
        <taxon>Stenosarchaea group</taxon>
        <taxon>Methanomicrobia</taxon>
        <taxon>Methanosarcinales</taxon>
        <taxon>Methanosarcinales incertae sedis</taxon>
        <taxon>GOM Arc I cluster</taxon>
        <taxon>Candidatus Ethanoperedens</taxon>
    </lineage>
</organism>
<evidence type="ECO:0000313" key="1">
    <source>
        <dbReference type="EMBL" id="NMG82901.1"/>
    </source>
</evidence>
<evidence type="ECO:0000313" key="2">
    <source>
        <dbReference type="Proteomes" id="UP000606580"/>
    </source>
</evidence>
<dbReference type="EMBL" id="WNEG01000031">
    <property type="protein sequence ID" value="NMG82901.1"/>
    <property type="molecule type" value="Genomic_DNA"/>
</dbReference>
<gene>
    <name evidence="1" type="ORF">GIS02_01690</name>
</gene>
<dbReference type="AlphaFoldDB" id="A0A848D9K9"/>
<dbReference type="Proteomes" id="UP000606580">
    <property type="component" value="Unassembled WGS sequence"/>
</dbReference>
<name>A0A848D9K9_9EURY</name>
<accession>A0A848D9K9</accession>
<reference evidence="1" key="1">
    <citation type="journal article" date="2020" name="MBio">
        <title>'Candidatus Ethanoperedens,' a Thermophilic Genus of Archaea Mediating the Anaerobic Oxidation of Ethane.</title>
        <authorList>
            <person name="Hahn C.J."/>
            <person name="Laso-Perez R."/>
            <person name="Vulcano F."/>
            <person name="Vaziourakis K.M."/>
            <person name="Stokke R."/>
            <person name="Steen I.H."/>
            <person name="Teske A."/>
            <person name="Boetius A."/>
            <person name="Liebeke M."/>
            <person name="Amann R."/>
            <person name="Knittel K."/>
            <person name="Wegener G."/>
        </authorList>
    </citation>
    <scope>NUCLEOTIDE SEQUENCE</scope>
    <source>
        <strain evidence="1">GoM-Arc1-LC-WB58</strain>
    </source>
</reference>
<proteinExistence type="predicted"/>